<accession>A0AAE3JLF7</accession>
<dbReference type="GO" id="GO:0016787">
    <property type="term" value="F:hydrolase activity"/>
    <property type="evidence" value="ECO:0007669"/>
    <property type="project" value="UniProtKB-KW"/>
</dbReference>
<dbReference type="Gene3D" id="3.40.570.10">
    <property type="entry name" value="Extracellular Endonuclease, subunit A"/>
    <property type="match status" value="1"/>
</dbReference>
<feature type="active site" description="Proton acceptor" evidence="8">
    <location>
        <position position="114"/>
    </location>
</feature>
<dbReference type="SUPFAM" id="SSF54060">
    <property type="entry name" value="His-Me finger endonucleases"/>
    <property type="match status" value="1"/>
</dbReference>
<dbReference type="InterPro" id="IPR001604">
    <property type="entry name" value="Endo_G_ENPP1-like_dom"/>
</dbReference>
<dbReference type="AlphaFoldDB" id="A0AAE3JLF7"/>
<comment type="cofactor">
    <cofactor evidence="1 10">
        <name>Mg(2+)</name>
        <dbReference type="ChEBI" id="CHEBI:18420"/>
    </cofactor>
</comment>
<dbReference type="InterPro" id="IPR018524">
    <property type="entry name" value="DNA/RNA_endonuclease_AS"/>
</dbReference>
<sequence length="275" mass="30942">MLDPLLIPGTICSLFIAFFTPQNKTFPFPESIVSSDSLARPSQTENIPEYTKSGFIVGWNAETKQPAWIAYELTLEEVYGSQAKRESAFKADAEIVTGTASNEDYYKSGYDRGHLAPAADMKASPEAMKDSFLYSNISPQEPSFNRGIWADLEAMTRYWAVLDQSLLIAVGPVFLSHERRTIGPNAISVPDAFYRVIADWSLPQRKAIAFLIPNKKQTDSVFAFSTTVDEIEDLTGLDFFSSLPDFIENEIEGELDPDLWPEEEFSLNRHPYPER</sequence>
<name>A0AAE3JLF7_9SPIR</name>
<dbReference type="CDD" id="cd00091">
    <property type="entry name" value="NUC"/>
    <property type="match status" value="1"/>
</dbReference>
<reference evidence="13" key="1">
    <citation type="submission" date="2021-08" db="EMBL/GenBank/DDBJ databases">
        <title>Comparative analyses of Brucepasteria parasyntrophica and Teretinema zuelzerae.</title>
        <authorList>
            <person name="Song Y."/>
            <person name="Brune A."/>
        </authorList>
    </citation>
    <scope>NUCLEOTIDE SEQUENCE</scope>
    <source>
        <strain evidence="13">DSM 1903</strain>
    </source>
</reference>
<evidence type="ECO:0000256" key="2">
    <source>
        <dbReference type="ARBA" id="ARBA00010052"/>
    </source>
</evidence>
<keyword evidence="5 10" id="KW-0255">Endonuclease</keyword>
<dbReference type="EMBL" id="JAINWA010000003">
    <property type="protein sequence ID" value="MCD1656185.1"/>
    <property type="molecule type" value="Genomic_DNA"/>
</dbReference>
<dbReference type="InterPro" id="IPR044925">
    <property type="entry name" value="His-Me_finger_sf"/>
</dbReference>
<dbReference type="PROSITE" id="PS01070">
    <property type="entry name" value="NUCLEASE_NON_SPEC"/>
    <property type="match status" value="1"/>
</dbReference>
<comment type="similarity">
    <text evidence="2 10">Belongs to the DNA/RNA non-specific endonuclease family.</text>
</comment>
<dbReference type="PANTHER" id="PTHR13966">
    <property type="entry name" value="ENDONUCLEASE RELATED"/>
    <property type="match status" value="1"/>
</dbReference>
<dbReference type="InterPro" id="IPR040255">
    <property type="entry name" value="Non-specific_endonuclease"/>
</dbReference>
<evidence type="ECO:0000256" key="8">
    <source>
        <dbReference type="PIRSR" id="PIRSR640255-1"/>
    </source>
</evidence>
<comment type="caution">
    <text evidence="13">The sequence shown here is derived from an EMBL/GenBank/DDBJ whole genome shotgun (WGS) entry which is preliminary data.</text>
</comment>
<proteinExistence type="inferred from homology"/>
<evidence type="ECO:0000256" key="1">
    <source>
        <dbReference type="ARBA" id="ARBA00001946"/>
    </source>
</evidence>
<dbReference type="SMART" id="SM00892">
    <property type="entry name" value="Endonuclease_NS"/>
    <property type="match status" value="1"/>
</dbReference>
<evidence type="ECO:0000256" key="4">
    <source>
        <dbReference type="ARBA" id="ARBA00022723"/>
    </source>
</evidence>
<keyword evidence="3 10" id="KW-0540">Nuclease</keyword>
<evidence type="ECO:0000313" key="13">
    <source>
        <dbReference type="EMBL" id="MCD1656185.1"/>
    </source>
</evidence>
<dbReference type="PANTHER" id="PTHR13966:SF5">
    <property type="entry name" value="ENDONUCLEASE G, MITOCHONDRIAL"/>
    <property type="match status" value="1"/>
</dbReference>
<dbReference type="EC" id="3.1.30.-" evidence="10"/>
<evidence type="ECO:0000256" key="10">
    <source>
        <dbReference type="RuleBase" id="RU366055"/>
    </source>
</evidence>
<evidence type="ECO:0000259" key="11">
    <source>
        <dbReference type="SMART" id="SM00477"/>
    </source>
</evidence>
<dbReference type="GO" id="GO:0004519">
    <property type="term" value="F:endonuclease activity"/>
    <property type="evidence" value="ECO:0007669"/>
    <property type="project" value="UniProtKB-UniRule"/>
</dbReference>
<gene>
    <name evidence="13" type="ORF">K7J14_15935</name>
</gene>
<evidence type="ECO:0000256" key="3">
    <source>
        <dbReference type="ARBA" id="ARBA00022722"/>
    </source>
</evidence>
<keyword evidence="14" id="KW-1185">Reference proteome</keyword>
<dbReference type="RefSeq" id="WP_230758749.1">
    <property type="nucleotide sequence ID" value="NZ_JAINWA010000003.1"/>
</dbReference>
<dbReference type="Pfam" id="PF01223">
    <property type="entry name" value="Endonuclease_NS"/>
    <property type="match status" value="1"/>
</dbReference>
<dbReference type="GO" id="GO:0046872">
    <property type="term" value="F:metal ion binding"/>
    <property type="evidence" value="ECO:0007669"/>
    <property type="project" value="UniProtKB-KW"/>
</dbReference>
<dbReference type="SMART" id="SM00477">
    <property type="entry name" value="NUC"/>
    <property type="match status" value="1"/>
</dbReference>
<feature type="domain" description="ENPP1-3/EXOG-like endonuclease/phosphodiesterase" evidence="11">
    <location>
        <begin position="52"/>
        <end position="246"/>
    </location>
</feature>
<feature type="binding site" evidence="9">
    <location>
        <position position="145"/>
    </location>
    <ligand>
        <name>Mg(2+)</name>
        <dbReference type="ChEBI" id="CHEBI:18420"/>
        <note>catalytic</note>
    </ligand>
</feature>
<dbReference type="GO" id="GO:0003676">
    <property type="term" value="F:nucleic acid binding"/>
    <property type="evidence" value="ECO:0007669"/>
    <property type="project" value="InterPro"/>
</dbReference>
<evidence type="ECO:0000313" key="14">
    <source>
        <dbReference type="Proteomes" id="UP001198163"/>
    </source>
</evidence>
<keyword evidence="4 9" id="KW-0479">Metal-binding</keyword>
<dbReference type="Proteomes" id="UP001198163">
    <property type="component" value="Unassembled WGS sequence"/>
</dbReference>
<evidence type="ECO:0000256" key="7">
    <source>
        <dbReference type="ARBA" id="ARBA00022842"/>
    </source>
</evidence>
<feature type="domain" description="DNA/RNA non-specific endonuclease/pyrophosphatase/phosphodiesterase" evidence="12">
    <location>
        <begin position="51"/>
        <end position="246"/>
    </location>
</feature>
<organism evidence="13 14">
    <name type="scientific">Teretinema zuelzerae</name>
    <dbReference type="NCBI Taxonomy" id="156"/>
    <lineage>
        <taxon>Bacteria</taxon>
        <taxon>Pseudomonadati</taxon>
        <taxon>Spirochaetota</taxon>
        <taxon>Spirochaetia</taxon>
        <taxon>Spirochaetales</taxon>
        <taxon>Treponemataceae</taxon>
        <taxon>Teretinema</taxon>
    </lineage>
</organism>
<protein>
    <recommendedName>
        <fullName evidence="10">Endonuclease</fullName>
        <ecNumber evidence="10">3.1.30.-</ecNumber>
    </recommendedName>
</protein>
<evidence type="ECO:0000259" key="12">
    <source>
        <dbReference type="SMART" id="SM00892"/>
    </source>
</evidence>
<keyword evidence="6 10" id="KW-0378">Hydrolase</keyword>
<evidence type="ECO:0000256" key="9">
    <source>
        <dbReference type="PIRSR" id="PIRSR640255-2"/>
    </source>
</evidence>
<evidence type="ECO:0000256" key="6">
    <source>
        <dbReference type="ARBA" id="ARBA00022801"/>
    </source>
</evidence>
<evidence type="ECO:0000256" key="5">
    <source>
        <dbReference type="ARBA" id="ARBA00022759"/>
    </source>
</evidence>
<keyword evidence="7" id="KW-0460">Magnesium</keyword>
<dbReference type="InterPro" id="IPR044929">
    <property type="entry name" value="DNA/RNA_non-sp_Endonuclease_sf"/>
</dbReference>
<dbReference type="InterPro" id="IPR020821">
    <property type="entry name" value="ENPP1-3/EXOG-like_nuc-like"/>
</dbReference>